<dbReference type="Proteomes" id="UP001139447">
    <property type="component" value="Unassembled WGS sequence"/>
</dbReference>
<dbReference type="InterPro" id="IPR011723">
    <property type="entry name" value="Znf/thioredoxin_put"/>
</dbReference>
<feature type="transmembrane region" description="Helical" evidence="1">
    <location>
        <begin position="176"/>
        <end position="198"/>
    </location>
</feature>
<dbReference type="InterPro" id="IPR021834">
    <property type="entry name" value="DUF3426"/>
</dbReference>
<evidence type="ECO:0000313" key="4">
    <source>
        <dbReference type="Proteomes" id="UP001139447"/>
    </source>
</evidence>
<keyword evidence="1" id="KW-0812">Transmembrane</keyword>
<comment type="caution">
    <text evidence="3">The sequence shown here is derived from an EMBL/GenBank/DDBJ whole genome shotgun (WGS) entry which is preliminary data.</text>
</comment>
<name>A0A9X1VRJ3_9BURK</name>
<accession>A0A9X1VRJ3</accession>
<organism evidence="3 4">
    <name type="scientific">Variovorax terrae</name>
    <dbReference type="NCBI Taxonomy" id="2923278"/>
    <lineage>
        <taxon>Bacteria</taxon>
        <taxon>Pseudomonadati</taxon>
        <taxon>Pseudomonadota</taxon>
        <taxon>Betaproteobacteria</taxon>
        <taxon>Burkholderiales</taxon>
        <taxon>Comamonadaceae</taxon>
        <taxon>Variovorax</taxon>
    </lineage>
</organism>
<dbReference type="EMBL" id="JALGBI010000001">
    <property type="protein sequence ID" value="MCJ0762013.1"/>
    <property type="molecule type" value="Genomic_DNA"/>
</dbReference>
<dbReference type="Pfam" id="PF11906">
    <property type="entry name" value="DUF3426"/>
    <property type="match status" value="1"/>
</dbReference>
<dbReference type="RefSeq" id="WP_243303883.1">
    <property type="nucleotide sequence ID" value="NZ_JALGBI010000001.1"/>
</dbReference>
<dbReference type="Pfam" id="PF13719">
    <property type="entry name" value="Zn_ribbon_5"/>
    <property type="match status" value="1"/>
</dbReference>
<gene>
    <name evidence="3" type="ORF">MMF98_02200</name>
</gene>
<dbReference type="NCBIfam" id="TIGR02098">
    <property type="entry name" value="MJ0042_CXXC"/>
    <property type="match status" value="1"/>
</dbReference>
<feature type="domain" description="Zinc finger/thioredoxin putative" evidence="2">
    <location>
        <begin position="3"/>
        <end position="39"/>
    </location>
</feature>
<keyword evidence="4" id="KW-1185">Reference proteome</keyword>
<keyword evidence="1" id="KW-0472">Membrane</keyword>
<proteinExistence type="predicted"/>
<evidence type="ECO:0000259" key="2">
    <source>
        <dbReference type="Pfam" id="PF13719"/>
    </source>
</evidence>
<keyword evidence="1" id="KW-1133">Transmembrane helix</keyword>
<evidence type="ECO:0000256" key="1">
    <source>
        <dbReference type="SAM" id="Phobius"/>
    </source>
</evidence>
<evidence type="ECO:0000313" key="3">
    <source>
        <dbReference type="EMBL" id="MCJ0762013.1"/>
    </source>
</evidence>
<dbReference type="AlphaFoldDB" id="A0A9X1VRJ3"/>
<reference evidence="3" key="1">
    <citation type="submission" date="2022-03" db="EMBL/GenBank/DDBJ databases">
        <authorList>
            <person name="Woo C.Y."/>
        </authorList>
    </citation>
    <scope>NUCLEOTIDE SEQUENCE</scope>
    <source>
        <strain evidence="3">CYS-02</strain>
    </source>
</reference>
<sequence length="332" mass="35598">MSLITRCPACATMFKVVPDQLRISEGWVRCGHCTEVFDAALYLQTDVPPAPAAEPTSVPHGEVMPPVAQVPEPEPVEHEPELAPAPAAPAAEVFPATDAPVPVVKLVPDELEEAAPSQPAVLQPETRTEEAVQETRVDEVVAASAPIPPAEEPEQALHDVSFVREARRKAFWRRPLVRTALALVCLALLSLLALQVAVQERDRVAALEPRARPWLMELCAPLQCSVAPLRQIESIVIDSSSFNKMRGDAYRLSFTLKNTAPMALALPAIELALTDTQDQPVLRRVLQPAELGAAPAVLGAGGEWTGSFAVSVAGNGNGAARIAGYRMLAFYP</sequence>
<protein>
    <submittedName>
        <fullName evidence="3">DUF3426 domain-containing protein</fullName>
    </submittedName>
</protein>